<reference evidence="1 2" key="1">
    <citation type="submission" date="2006-03" db="EMBL/GenBank/DDBJ databases">
        <authorList>
            <person name="Bartlett D.H."/>
            <person name="Valle G."/>
            <person name="Lauro F.M."/>
            <person name="Vezzi A."/>
            <person name="Simonato F."/>
            <person name="Eloe E."/>
            <person name="Vitulo N."/>
            <person name="Stratton T.K."/>
            <person name="D'angelo M."/>
            <person name="Ferriera S."/>
            <person name="Johnson J."/>
            <person name="Kravitz S."/>
            <person name="Beeson K."/>
            <person name="Sutton G."/>
            <person name="Rogers Y."/>
            <person name="Friedman R."/>
            <person name="Frazier M."/>
            <person name="Venter J.C."/>
        </authorList>
    </citation>
    <scope>NUCLEOTIDE SEQUENCE [LARGE SCALE GENOMIC DNA]</scope>
    <source>
        <strain evidence="1 2">3TCK</strain>
    </source>
</reference>
<sequence>MYVKCEVRRYLEKTVEYNDKKTGEPKSFVQRQLKVELENGSDIYLSVNDKLATEENIKYLEELRGQMVSAPFWLKHKDKYLNYNLSDMPELEA</sequence>
<dbReference type="Proteomes" id="UP000003789">
    <property type="component" value="Unassembled WGS sequence"/>
</dbReference>
<protein>
    <submittedName>
        <fullName evidence="1">Uncharacterized protein</fullName>
    </submittedName>
</protein>
<evidence type="ECO:0000313" key="1">
    <source>
        <dbReference type="EMBL" id="EAS43486.1"/>
    </source>
</evidence>
<name>Q1Z4Y5_9GAMM</name>
<evidence type="ECO:0000313" key="2">
    <source>
        <dbReference type="Proteomes" id="UP000003789"/>
    </source>
</evidence>
<gene>
    <name evidence="1" type="ORF">P3TCK_01479</name>
</gene>
<accession>Q1Z4Y5</accession>
<organism evidence="1 2">
    <name type="scientific">Photobacterium profundum 3TCK</name>
    <dbReference type="NCBI Taxonomy" id="314280"/>
    <lineage>
        <taxon>Bacteria</taxon>
        <taxon>Pseudomonadati</taxon>
        <taxon>Pseudomonadota</taxon>
        <taxon>Gammaproteobacteria</taxon>
        <taxon>Vibrionales</taxon>
        <taxon>Vibrionaceae</taxon>
        <taxon>Photobacterium</taxon>
    </lineage>
</organism>
<dbReference type="AlphaFoldDB" id="Q1Z4Y5"/>
<comment type="caution">
    <text evidence="1">The sequence shown here is derived from an EMBL/GenBank/DDBJ whole genome shotgun (WGS) entry which is preliminary data.</text>
</comment>
<dbReference type="HOGENOM" id="CLU_2397069_0_0_6"/>
<proteinExistence type="predicted"/>
<dbReference type="EMBL" id="AAPH01000010">
    <property type="protein sequence ID" value="EAS43486.1"/>
    <property type="molecule type" value="Genomic_DNA"/>
</dbReference>